<dbReference type="RefSeq" id="WP_066783382.1">
    <property type="nucleotide sequence ID" value="NZ_LWQS01000034.1"/>
</dbReference>
<keyword evidence="4 7" id="KW-0812">Transmembrane</keyword>
<feature type="transmembrane region" description="Helical" evidence="7">
    <location>
        <begin position="155"/>
        <end position="174"/>
    </location>
</feature>
<evidence type="ECO:0000256" key="5">
    <source>
        <dbReference type="ARBA" id="ARBA00022989"/>
    </source>
</evidence>
<dbReference type="Pfam" id="PF01790">
    <property type="entry name" value="LGT"/>
    <property type="match status" value="1"/>
</dbReference>
<dbReference type="OrthoDB" id="157061at2"/>
<proteinExistence type="inferred from homology"/>
<keyword evidence="2" id="KW-1003">Cell membrane</keyword>
<dbReference type="PANTHER" id="PTHR30589:SF0">
    <property type="entry name" value="PHOSPHATIDYLGLYCEROL--PROLIPOPROTEIN DIACYLGLYCERYL TRANSFERASE"/>
    <property type="match status" value="1"/>
</dbReference>
<comment type="similarity">
    <text evidence="1">Belongs to the Lgt family.</text>
</comment>
<evidence type="ECO:0000313" key="8">
    <source>
        <dbReference type="EMBL" id="OAN47786.1"/>
    </source>
</evidence>
<feature type="transmembrane region" description="Helical" evidence="7">
    <location>
        <begin position="46"/>
        <end position="66"/>
    </location>
</feature>
<evidence type="ECO:0000256" key="4">
    <source>
        <dbReference type="ARBA" id="ARBA00022692"/>
    </source>
</evidence>
<keyword evidence="5 7" id="KW-1133">Transmembrane helix</keyword>
<comment type="caution">
    <text evidence="8">The sequence shown here is derived from an EMBL/GenBank/DDBJ whole genome shotgun (WGS) entry which is preliminary data.</text>
</comment>
<gene>
    <name evidence="8" type="ORF">A6A03_09110</name>
</gene>
<name>A0A178MGK7_9CHLR</name>
<dbReference type="GO" id="GO:0005886">
    <property type="term" value="C:plasma membrane"/>
    <property type="evidence" value="ECO:0007669"/>
    <property type="project" value="InterPro"/>
</dbReference>
<accession>A0A178MGK7</accession>
<dbReference type="GO" id="GO:0008961">
    <property type="term" value="F:phosphatidylglycerol-prolipoprotein diacylglyceryl transferase activity"/>
    <property type="evidence" value="ECO:0007669"/>
    <property type="project" value="InterPro"/>
</dbReference>
<dbReference type="GO" id="GO:0042158">
    <property type="term" value="P:lipoprotein biosynthetic process"/>
    <property type="evidence" value="ECO:0007669"/>
    <property type="project" value="InterPro"/>
</dbReference>
<evidence type="ECO:0000313" key="9">
    <source>
        <dbReference type="Proteomes" id="UP000078287"/>
    </source>
</evidence>
<dbReference type="InterPro" id="IPR001640">
    <property type="entry name" value="Lgt"/>
</dbReference>
<evidence type="ECO:0000256" key="6">
    <source>
        <dbReference type="ARBA" id="ARBA00023136"/>
    </source>
</evidence>
<dbReference type="Proteomes" id="UP000078287">
    <property type="component" value="Unassembled WGS sequence"/>
</dbReference>
<feature type="transmembrane region" description="Helical" evidence="7">
    <location>
        <begin position="116"/>
        <end position="135"/>
    </location>
</feature>
<keyword evidence="9" id="KW-1185">Reference proteome</keyword>
<dbReference type="EMBL" id="LWQS01000034">
    <property type="protein sequence ID" value="OAN47786.1"/>
    <property type="molecule type" value="Genomic_DNA"/>
</dbReference>
<feature type="transmembrane region" description="Helical" evidence="7">
    <location>
        <begin position="218"/>
        <end position="235"/>
    </location>
</feature>
<evidence type="ECO:0000256" key="3">
    <source>
        <dbReference type="ARBA" id="ARBA00022679"/>
    </source>
</evidence>
<evidence type="ECO:0000256" key="1">
    <source>
        <dbReference type="ARBA" id="ARBA00007150"/>
    </source>
</evidence>
<keyword evidence="6 7" id="KW-0472">Membrane</keyword>
<feature type="transmembrane region" description="Helical" evidence="7">
    <location>
        <begin position="186"/>
        <end position="212"/>
    </location>
</feature>
<dbReference type="AlphaFoldDB" id="A0A178MGK7"/>
<reference evidence="8 9" key="1">
    <citation type="submission" date="2016-04" db="EMBL/GenBank/DDBJ databases">
        <title>Chloroflexus islandicus sp. nov., a thermophilic filamentous anoxygenic phototrophic bacterium from geyser Strokkur (Iceland).</title>
        <authorList>
            <person name="Gaisin V.A."/>
            <person name="Kalashnikov A.M."/>
            <person name="Sukhacheva M.V."/>
            <person name="Grouzdev D.S."/>
            <person name="Ivanov T.M."/>
            <person name="Kuznetsov B."/>
            <person name="Gorlenko V.M."/>
        </authorList>
    </citation>
    <scope>NUCLEOTIDE SEQUENCE [LARGE SCALE GENOMIC DNA]</scope>
    <source>
        <strain evidence="9">isl-2</strain>
    </source>
</reference>
<feature type="transmembrane region" description="Helical" evidence="7">
    <location>
        <begin position="86"/>
        <end position="104"/>
    </location>
</feature>
<dbReference type="STRING" id="1707952.A6A03_09110"/>
<feature type="transmembrane region" description="Helical" evidence="7">
    <location>
        <begin position="12"/>
        <end position="34"/>
    </location>
</feature>
<evidence type="ECO:0000256" key="7">
    <source>
        <dbReference type="SAM" id="Phobius"/>
    </source>
</evidence>
<protein>
    <submittedName>
        <fullName evidence="8">Diacylglyceryl transferase</fullName>
    </submittedName>
</protein>
<dbReference type="PANTHER" id="PTHR30589">
    <property type="entry name" value="PROLIPOPROTEIN DIACYLGLYCERYL TRANSFERASE"/>
    <property type="match status" value="1"/>
</dbReference>
<sequence>MLPVLNIGPFALYTPGLILLLGGWLILQVVGRAARIYQLDGDRLEIVVFIALLAGVIGARLGYALMAWPSYVADPWALFSRDLQAFFPPAGVATAIVIGGLMLWRQRWPLWPTLDALAPGIALAALTHAIAQLASGDGYGLPAEVPWAINLWGEWRHPTQLYAALTALIALVVWRVRYRQPQPPGMLFLTVSALLAAGTLIGEGFAATGWLLPGHVRGSQVVALAILVIIVRIWSEIFPQHNYR</sequence>
<keyword evidence="3 8" id="KW-0808">Transferase</keyword>
<evidence type="ECO:0000256" key="2">
    <source>
        <dbReference type="ARBA" id="ARBA00022475"/>
    </source>
</evidence>
<organism evidence="8 9">
    <name type="scientific">Chloroflexus islandicus</name>
    <dbReference type="NCBI Taxonomy" id="1707952"/>
    <lineage>
        <taxon>Bacteria</taxon>
        <taxon>Bacillati</taxon>
        <taxon>Chloroflexota</taxon>
        <taxon>Chloroflexia</taxon>
        <taxon>Chloroflexales</taxon>
        <taxon>Chloroflexineae</taxon>
        <taxon>Chloroflexaceae</taxon>
        <taxon>Chloroflexus</taxon>
    </lineage>
</organism>